<accession>A0ABV5HUX1</accession>
<keyword evidence="2" id="KW-1185">Reference proteome</keyword>
<organism evidence="1 2">
    <name type="scientific">Roseovarius ramblicola</name>
    <dbReference type="NCBI Taxonomy" id="2022336"/>
    <lineage>
        <taxon>Bacteria</taxon>
        <taxon>Pseudomonadati</taxon>
        <taxon>Pseudomonadota</taxon>
        <taxon>Alphaproteobacteria</taxon>
        <taxon>Rhodobacterales</taxon>
        <taxon>Roseobacteraceae</taxon>
        <taxon>Roseovarius</taxon>
    </lineage>
</organism>
<gene>
    <name evidence="1" type="ORF">ACFFU4_00465</name>
</gene>
<comment type="caution">
    <text evidence="1">The sequence shown here is derived from an EMBL/GenBank/DDBJ whole genome shotgun (WGS) entry which is preliminary data.</text>
</comment>
<dbReference type="RefSeq" id="WP_377065927.1">
    <property type="nucleotide sequence ID" value="NZ_JBHMEC010000001.1"/>
</dbReference>
<reference evidence="1 2" key="1">
    <citation type="submission" date="2024-09" db="EMBL/GenBank/DDBJ databases">
        <authorList>
            <person name="Sun Q."/>
            <person name="Mori K."/>
        </authorList>
    </citation>
    <scope>NUCLEOTIDE SEQUENCE [LARGE SCALE GENOMIC DNA]</scope>
    <source>
        <strain evidence="1 2">CECT 9424</strain>
    </source>
</reference>
<evidence type="ECO:0000313" key="1">
    <source>
        <dbReference type="EMBL" id="MFB9148219.1"/>
    </source>
</evidence>
<dbReference type="Proteomes" id="UP001589670">
    <property type="component" value="Unassembled WGS sequence"/>
</dbReference>
<evidence type="ECO:0000313" key="2">
    <source>
        <dbReference type="Proteomes" id="UP001589670"/>
    </source>
</evidence>
<dbReference type="EMBL" id="JBHMEC010000001">
    <property type="protein sequence ID" value="MFB9148219.1"/>
    <property type="molecule type" value="Genomic_DNA"/>
</dbReference>
<sequence>MPHPTDRSVTPPRHARLFELLRQQEYARAVAARLAARPPATVEATAPLARLNGHSLLGRAARHG</sequence>
<protein>
    <submittedName>
        <fullName evidence="1">Uncharacterized protein</fullName>
    </submittedName>
</protein>
<name>A0ABV5HUX1_9RHOB</name>
<proteinExistence type="predicted"/>